<organism evidence="4 5">
    <name type="scientific">Brachybacterium hainanense</name>
    <dbReference type="NCBI Taxonomy" id="1541174"/>
    <lineage>
        <taxon>Bacteria</taxon>
        <taxon>Bacillati</taxon>
        <taxon>Actinomycetota</taxon>
        <taxon>Actinomycetes</taxon>
        <taxon>Micrococcales</taxon>
        <taxon>Dermabacteraceae</taxon>
        <taxon>Brachybacterium</taxon>
    </lineage>
</organism>
<gene>
    <name evidence="4" type="ORF">ACFFF6_16895</name>
</gene>
<dbReference type="Gene3D" id="1.10.10.10">
    <property type="entry name" value="Winged helix-like DNA-binding domain superfamily/Winged helix DNA-binding domain"/>
    <property type="match status" value="1"/>
</dbReference>
<evidence type="ECO:0000256" key="1">
    <source>
        <dbReference type="ARBA" id="ARBA00022763"/>
    </source>
</evidence>
<dbReference type="SUPFAM" id="SSF46767">
    <property type="entry name" value="Methylated DNA-protein cysteine methyltransferase, C-terminal domain"/>
    <property type="match status" value="1"/>
</dbReference>
<dbReference type="EMBL" id="JBHLSV010000027">
    <property type="protein sequence ID" value="MFC0675630.1"/>
    <property type="molecule type" value="Genomic_DNA"/>
</dbReference>
<dbReference type="InterPro" id="IPR014048">
    <property type="entry name" value="MethylDNA_cys_MeTrfase_DNA-bd"/>
</dbReference>
<name>A0ABV6RF54_9MICO</name>
<keyword evidence="5" id="KW-1185">Reference proteome</keyword>
<feature type="compositionally biased region" description="Basic and acidic residues" evidence="2">
    <location>
        <begin position="32"/>
        <end position="53"/>
    </location>
</feature>
<evidence type="ECO:0000259" key="3">
    <source>
        <dbReference type="Pfam" id="PF01035"/>
    </source>
</evidence>
<keyword evidence="1" id="KW-0227">DNA damage</keyword>
<dbReference type="CDD" id="cd06445">
    <property type="entry name" value="ATase"/>
    <property type="match status" value="1"/>
</dbReference>
<dbReference type="Proteomes" id="UP001589793">
    <property type="component" value="Unassembled WGS sequence"/>
</dbReference>
<dbReference type="RefSeq" id="WP_376982660.1">
    <property type="nucleotide sequence ID" value="NZ_JBHLSV010000027.1"/>
</dbReference>
<protein>
    <submittedName>
        <fullName evidence="4">MGMT family protein</fullName>
    </submittedName>
</protein>
<accession>A0ABV6RF54</accession>
<feature type="region of interest" description="Disordered" evidence="2">
    <location>
        <begin position="157"/>
        <end position="178"/>
    </location>
</feature>
<comment type="caution">
    <text evidence="4">The sequence shown here is derived from an EMBL/GenBank/DDBJ whole genome shotgun (WGS) entry which is preliminary data.</text>
</comment>
<feature type="region of interest" description="Disordered" evidence="2">
    <location>
        <begin position="1"/>
        <end position="53"/>
    </location>
</feature>
<proteinExistence type="predicted"/>
<dbReference type="InterPro" id="IPR036388">
    <property type="entry name" value="WH-like_DNA-bd_sf"/>
</dbReference>
<feature type="domain" description="Methylated-DNA-[protein]-cysteine S-methyltransferase DNA binding" evidence="3">
    <location>
        <begin position="58"/>
        <end position="128"/>
    </location>
</feature>
<sequence>MSSDHPVQPLPPDAVDPASGSRDVDPSAAAAEHARRDEAGRTHEHGAGRARMDDVTVERVLRTVEQIPPGRVAAYGQIGAIVGIGPRLVGRIMSTWGGSVTWWRVTNASGDLPGPLLARARARWEAEGITMKPNGRGTNLRRHGADLGRLRAQARESWAELPELRSGSAESDGEIPEP</sequence>
<evidence type="ECO:0000313" key="4">
    <source>
        <dbReference type="EMBL" id="MFC0675630.1"/>
    </source>
</evidence>
<reference evidence="4 5" key="1">
    <citation type="submission" date="2024-09" db="EMBL/GenBank/DDBJ databases">
        <authorList>
            <person name="Sun Q."/>
            <person name="Mori K."/>
        </authorList>
    </citation>
    <scope>NUCLEOTIDE SEQUENCE [LARGE SCALE GENOMIC DNA]</scope>
    <source>
        <strain evidence="4 5">CICC 10874</strain>
    </source>
</reference>
<evidence type="ECO:0000313" key="5">
    <source>
        <dbReference type="Proteomes" id="UP001589793"/>
    </source>
</evidence>
<dbReference type="InterPro" id="IPR036217">
    <property type="entry name" value="MethylDNA_cys_MeTrfase_DNAb"/>
</dbReference>
<dbReference type="PANTHER" id="PTHR42942:SF1">
    <property type="entry name" value="ALKYLTRANSFERASE-LIKE PROTEIN 1"/>
    <property type="match status" value="1"/>
</dbReference>
<dbReference type="Pfam" id="PF01035">
    <property type="entry name" value="DNA_binding_1"/>
    <property type="match status" value="1"/>
</dbReference>
<dbReference type="InterPro" id="IPR052520">
    <property type="entry name" value="ATL_DNA_repair"/>
</dbReference>
<evidence type="ECO:0000256" key="2">
    <source>
        <dbReference type="SAM" id="MobiDB-lite"/>
    </source>
</evidence>
<dbReference type="PANTHER" id="PTHR42942">
    <property type="entry name" value="6-O-METHYLGUANINE DNA METHYLTRANSFERASE"/>
    <property type="match status" value="1"/>
</dbReference>